<proteinExistence type="predicted"/>
<feature type="transmembrane region" description="Helical" evidence="1">
    <location>
        <begin position="6"/>
        <end position="27"/>
    </location>
</feature>
<dbReference type="InterPro" id="IPR035681">
    <property type="entry name" value="ComA-like_MBL"/>
</dbReference>
<sequence>MPKKNWLKYALICVSLIFVIVCTTISYKSTIKTSLDLENNMVTHFIDVGQGDCALIQVNNKNLLIDSGTSDSKQKLIRYLKKNNITKLDYIVATHPHEDHIGGMASVIKNFEVGEFYAPKAISSTQTFNDMIDALRAKNLKIKIATPNTSLNLGPNATCVMLSPNKTTYDNLNNYSCTLKISYKNSTYLFTGDIETQAEQELIANGYDLSAQVLKVAHHGSKTSSSKEFLAKVSPKIAVISCGIDNDYGHPNRETLDRLKRLNTIVYRTDLDKTIVLISDGTKIKKLTGN</sequence>
<keyword evidence="1" id="KW-1133">Transmembrane helix</keyword>
<evidence type="ECO:0000313" key="4">
    <source>
        <dbReference type="Proteomes" id="UP000342249"/>
    </source>
</evidence>
<keyword evidence="1" id="KW-0472">Membrane</keyword>
<protein>
    <submittedName>
        <fullName evidence="3">MBL fold metallo-hydrolase</fullName>
    </submittedName>
</protein>
<dbReference type="PANTHER" id="PTHR30619:SF7">
    <property type="entry name" value="BETA-LACTAMASE DOMAIN PROTEIN"/>
    <property type="match status" value="1"/>
</dbReference>
<comment type="caution">
    <text evidence="3">The sequence shown here is derived from an EMBL/GenBank/DDBJ whole genome shotgun (WGS) entry which is preliminary data.</text>
</comment>
<name>A0A5N7J528_9CLOT</name>
<keyword evidence="3" id="KW-0378">Hydrolase</keyword>
<dbReference type="InterPro" id="IPR036866">
    <property type="entry name" value="RibonucZ/Hydroxyglut_hydro"/>
</dbReference>
<dbReference type="RefSeq" id="WP_152753257.1">
    <property type="nucleotide sequence ID" value="NZ_SPSE01000043.1"/>
</dbReference>
<keyword evidence="1" id="KW-0812">Transmembrane</keyword>
<reference evidence="3 4" key="1">
    <citation type="journal article" date="2019" name="Lett. Appl. Microbiol.">
        <title>A case of 'blown pack' spoilage of vacuum-packaged pork likely associated with Clostridium estertheticum in Canada.</title>
        <authorList>
            <person name="Zhang P."/>
            <person name="Ward P."/>
            <person name="McMullen L.M."/>
            <person name="Yang X."/>
        </authorList>
    </citation>
    <scope>NUCLEOTIDE SEQUENCE [LARGE SCALE GENOMIC DNA]</scope>
    <source>
        <strain evidence="3 4">MA19</strain>
    </source>
</reference>
<organism evidence="3 4">
    <name type="scientific">Clostridium estertheticum</name>
    <dbReference type="NCBI Taxonomy" id="238834"/>
    <lineage>
        <taxon>Bacteria</taxon>
        <taxon>Bacillati</taxon>
        <taxon>Bacillota</taxon>
        <taxon>Clostridia</taxon>
        <taxon>Eubacteriales</taxon>
        <taxon>Clostridiaceae</taxon>
        <taxon>Clostridium</taxon>
    </lineage>
</organism>
<dbReference type="SMART" id="SM00849">
    <property type="entry name" value="Lactamase_B"/>
    <property type="match status" value="1"/>
</dbReference>
<gene>
    <name evidence="3" type="ORF">E4V82_17295</name>
</gene>
<evidence type="ECO:0000256" key="1">
    <source>
        <dbReference type="SAM" id="Phobius"/>
    </source>
</evidence>
<dbReference type="PANTHER" id="PTHR30619">
    <property type="entry name" value="DNA INTERNALIZATION/COMPETENCE PROTEIN COMEC/REC2"/>
    <property type="match status" value="1"/>
</dbReference>
<dbReference type="Proteomes" id="UP000342249">
    <property type="component" value="Unassembled WGS sequence"/>
</dbReference>
<dbReference type="InterPro" id="IPR052159">
    <property type="entry name" value="Competence_DNA_uptake"/>
</dbReference>
<dbReference type="SUPFAM" id="SSF56281">
    <property type="entry name" value="Metallo-hydrolase/oxidoreductase"/>
    <property type="match status" value="1"/>
</dbReference>
<dbReference type="AlphaFoldDB" id="A0A5N7J528"/>
<feature type="domain" description="Metallo-beta-lactamase" evidence="2">
    <location>
        <begin position="50"/>
        <end position="244"/>
    </location>
</feature>
<dbReference type="InterPro" id="IPR001279">
    <property type="entry name" value="Metallo-B-lactamas"/>
</dbReference>
<dbReference type="Gene3D" id="3.60.15.10">
    <property type="entry name" value="Ribonuclease Z/Hydroxyacylglutathione hydrolase-like"/>
    <property type="match status" value="1"/>
</dbReference>
<accession>A0A5N7J528</accession>
<evidence type="ECO:0000313" key="3">
    <source>
        <dbReference type="EMBL" id="MPQ63854.1"/>
    </source>
</evidence>
<evidence type="ECO:0000259" key="2">
    <source>
        <dbReference type="SMART" id="SM00849"/>
    </source>
</evidence>
<dbReference type="GO" id="GO:0016787">
    <property type="term" value="F:hydrolase activity"/>
    <property type="evidence" value="ECO:0007669"/>
    <property type="project" value="UniProtKB-KW"/>
</dbReference>
<dbReference type="EMBL" id="SPSF01000042">
    <property type="protein sequence ID" value="MPQ63854.1"/>
    <property type="molecule type" value="Genomic_DNA"/>
</dbReference>
<dbReference type="CDD" id="cd07731">
    <property type="entry name" value="ComA-like_MBL-fold"/>
    <property type="match status" value="1"/>
</dbReference>
<dbReference type="Pfam" id="PF00753">
    <property type="entry name" value="Lactamase_B"/>
    <property type="match status" value="1"/>
</dbReference>